<gene>
    <name evidence="1" type="ORF">Drose_37310</name>
</gene>
<keyword evidence="2" id="KW-1185">Reference proteome</keyword>
<sequence>MTDVVRLESHHRLRRGQFHGGYGSLFADEPTGALDLRGALRVSRGSTP</sequence>
<proteinExistence type="predicted"/>
<evidence type="ECO:0000313" key="1">
    <source>
        <dbReference type="EMBL" id="UWZ36601.1"/>
    </source>
</evidence>
<reference evidence="1" key="1">
    <citation type="submission" date="2021-04" db="EMBL/GenBank/DDBJ databases">
        <title>Biosynthetic gene clusters of Dactylosporangioum roseum.</title>
        <authorList>
            <person name="Hartkoorn R.C."/>
            <person name="Beaudoing E."/>
            <person name="Hot D."/>
            <person name="Moureu S."/>
        </authorList>
    </citation>
    <scope>NUCLEOTIDE SEQUENCE</scope>
    <source>
        <strain evidence="1">NRRL B-16295</strain>
    </source>
</reference>
<name>A0ABY5Z4W1_9ACTN</name>
<evidence type="ECO:0000313" key="2">
    <source>
        <dbReference type="Proteomes" id="UP001058271"/>
    </source>
</evidence>
<protein>
    <submittedName>
        <fullName evidence="1">Uncharacterized protein</fullName>
    </submittedName>
</protein>
<accession>A0ABY5Z4W1</accession>
<dbReference type="Proteomes" id="UP001058271">
    <property type="component" value="Chromosome"/>
</dbReference>
<dbReference type="EMBL" id="CP073721">
    <property type="protein sequence ID" value="UWZ36601.1"/>
    <property type="molecule type" value="Genomic_DNA"/>
</dbReference>
<dbReference type="RefSeq" id="WP_260725945.1">
    <property type="nucleotide sequence ID" value="NZ_BAAABS010000093.1"/>
</dbReference>
<organism evidence="1 2">
    <name type="scientific">Dactylosporangium roseum</name>
    <dbReference type="NCBI Taxonomy" id="47989"/>
    <lineage>
        <taxon>Bacteria</taxon>
        <taxon>Bacillati</taxon>
        <taxon>Actinomycetota</taxon>
        <taxon>Actinomycetes</taxon>
        <taxon>Micromonosporales</taxon>
        <taxon>Micromonosporaceae</taxon>
        <taxon>Dactylosporangium</taxon>
    </lineage>
</organism>